<accession>A0ABQ8ASA8</accession>
<comment type="caution">
    <text evidence="2">The sequence shown here is derived from an EMBL/GenBank/DDBJ whole genome shotgun (WGS) entry which is preliminary data.</text>
</comment>
<dbReference type="PANTHER" id="PTHR45871">
    <property type="entry name" value="N-ACETYLGLUCOSAMINYL-PHOSPHATIDYLINOSITOL BIOSYNTHETIC PROTEIN"/>
    <property type="match status" value="1"/>
</dbReference>
<dbReference type="Proteomes" id="UP000824890">
    <property type="component" value="Unassembled WGS sequence"/>
</dbReference>
<proteinExistence type="predicted"/>
<dbReference type="EMBL" id="JAGKQM010000012">
    <property type="protein sequence ID" value="KAH0895400.1"/>
    <property type="molecule type" value="Genomic_DNA"/>
</dbReference>
<feature type="region of interest" description="Disordered" evidence="1">
    <location>
        <begin position="24"/>
        <end position="56"/>
    </location>
</feature>
<gene>
    <name evidence="2" type="ORF">HID58_044968</name>
</gene>
<keyword evidence="3" id="KW-1185">Reference proteome</keyword>
<dbReference type="PANTHER" id="PTHR45871:SF1">
    <property type="entry name" value="PHOSPHATIDYLINOSITOL N-ACETYLGLUCOSAMINYLTRANSFERASE SUBUNIT A"/>
    <property type="match status" value="1"/>
</dbReference>
<protein>
    <recommendedName>
        <fullName evidence="4">Glycosyl transferase family 1 domain-containing protein</fullName>
    </recommendedName>
</protein>
<evidence type="ECO:0008006" key="4">
    <source>
        <dbReference type="Google" id="ProtNLM"/>
    </source>
</evidence>
<sequence>MGEEGWPLGLRPVNARIGGLTREPHHEQVSAGSISFSSLHSPSPSSPSSSDLDSQSMGSFFRDRGYTLGNLMGISSFLELSRRSNRTRIDQTASRNHQHQKNLKSYKPWIFSICSKLSTHSTIIPHNKITINEYNRRNNVQSLGHFLMVERRAIGSTSRSTPTILEEVREKHSLQDRVEMLDAVPHSRVRSVLVTGHIFLNSSLTEAFCTAILEAASCGLLTVSTRVLPDDMVVLAEPDPEDDMVRAIGKAISILPSINPEEMHNRKLYSWQDVAKRAEIVYDRAMKCSNRSLLERLSRFLSCGAWAGKVLCMVMIIDYLLWRLLQPDDDIEKAPDISFRH</sequence>
<evidence type="ECO:0000256" key="1">
    <source>
        <dbReference type="SAM" id="MobiDB-lite"/>
    </source>
</evidence>
<dbReference type="SUPFAM" id="SSF53756">
    <property type="entry name" value="UDP-Glycosyltransferase/glycogen phosphorylase"/>
    <property type="match status" value="1"/>
</dbReference>
<reference evidence="2 3" key="1">
    <citation type="submission" date="2021-05" db="EMBL/GenBank/DDBJ databases">
        <title>Genome Assembly of Synthetic Allotetraploid Brassica napus Reveals Homoeologous Exchanges between Subgenomes.</title>
        <authorList>
            <person name="Davis J.T."/>
        </authorList>
    </citation>
    <scope>NUCLEOTIDE SEQUENCE [LARGE SCALE GENOMIC DNA]</scope>
    <source>
        <strain evidence="3">cv. Da-Ae</strain>
        <tissue evidence="2">Seedling</tissue>
    </source>
</reference>
<evidence type="ECO:0000313" key="2">
    <source>
        <dbReference type="EMBL" id="KAH0895400.1"/>
    </source>
</evidence>
<dbReference type="Pfam" id="PF13692">
    <property type="entry name" value="Glyco_trans_1_4"/>
    <property type="match status" value="1"/>
</dbReference>
<evidence type="ECO:0000313" key="3">
    <source>
        <dbReference type="Proteomes" id="UP000824890"/>
    </source>
</evidence>
<organism evidence="2 3">
    <name type="scientific">Brassica napus</name>
    <name type="common">Rape</name>
    <dbReference type="NCBI Taxonomy" id="3708"/>
    <lineage>
        <taxon>Eukaryota</taxon>
        <taxon>Viridiplantae</taxon>
        <taxon>Streptophyta</taxon>
        <taxon>Embryophyta</taxon>
        <taxon>Tracheophyta</taxon>
        <taxon>Spermatophyta</taxon>
        <taxon>Magnoliopsida</taxon>
        <taxon>eudicotyledons</taxon>
        <taxon>Gunneridae</taxon>
        <taxon>Pentapetalae</taxon>
        <taxon>rosids</taxon>
        <taxon>malvids</taxon>
        <taxon>Brassicales</taxon>
        <taxon>Brassicaceae</taxon>
        <taxon>Brassiceae</taxon>
        <taxon>Brassica</taxon>
    </lineage>
</organism>
<feature type="compositionally biased region" description="Low complexity" evidence="1">
    <location>
        <begin position="33"/>
        <end position="56"/>
    </location>
</feature>
<name>A0ABQ8ASA8_BRANA</name>
<dbReference type="Gene3D" id="3.40.50.2000">
    <property type="entry name" value="Glycogen Phosphorylase B"/>
    <property type="match status" value="1"/>
</dbReference>